<evidence type="ECO:0000313" key="6">
    <source>
        <dbReference type="EMBL" id="KAF4651666.1"/>
    </source>
</evidence>
<dbReference type="InterPro" id="IPR010334">
    <property type="entry name" value="Dcp1"/>
</dbReference>
<keyword evidence="3" id="KW-0963">Cytoplasm</keyword>
<evidence type="ECO:0000256" key="5">
    <source>
        <dbReference type="SAM" id="MobiDB-lite"/>
    </source>
</evidence>
<comment type="subcellular location">
    <subcellularLocation>
        <location evidence="1">Cytoplasm</location>
    </subcellularLocation>
</comment>
<organism evidence="7 9">
    <name type="scientific">Perkinsus olseni</name>
    <name type="common">Perkinsus atlanticus</name>
    <dbReference type="NCBI Taxonomy" id="32597"/>
    <lineage>
        <taxon>Eukaryota</taxon>
        <taxon>Sar</taxon>
        <taxon>Alveolata</taxon>
        <taxon>Perkinsozoa</taxon>
        <taxon>Perkinsea</taxon>
        <taxon>Perkinsida</taxon>
        <taxon>Perkinsidae</taxon>
        <taxon>Perkinsus</taxon>
    </lineage>
</organism>
<gene>
    <name evidence="7" type="ORF">FOL46_009218</name>
    <name evidence="6" type="ORF">FOZ61_010282</name>
</gene>
<dbReference type="GO" id="GO:0000932">
    <property type="term" value="C:P-body"/>
    <property type="evidence" value="ECO:0007669"/>
    <property type="project" value="TreeGrafter"/>
</dbReference>
<dbReference type="GO" id="GO:0008047">
    <property type="term" value="F:enzyme activator activity"/>
    <property type="evidence" value="ECO:0007669"/>
    <property type="project" value="InterPro"/>
</dbReference>
<protein>
    <submittedName>
        <fullName evidence="7">Uncharacterized protein</fullName>
    </submittedName>
</protein>
<dbReference type="Pfam" id="PF06058">
    <property type="entry name" value="DCP1"/>
    <property type="match status" value="1"/>
</dbReference>
<evidence type="ECO:0000256" key="4">
    <source>
        <dbReference type="ARBA" id="ARBA00022664"/>
    </source>
</evidence>
<dbReference type="PANTHER" id="PTHR16290">
    <property type="entry name" value="TRANSCRIPTION FACTOR SMIF DECAPPING ENZYME DCP1"/>
    <property type="match status" value="1"/>
</dbReference>
<feature type="compositionally biased region" description="Low complexity" evidence="5">
    <location>
        <begin position="177"/>
        <end position="194"/>
    </location>
</feature>
<evidence type="ECO:0000256" key="3">
    <source>
        <dbReference type="ARBA" id="ARBA00022490"/>
    </source>
</evidence>
<dbReference type="GO" id="GO:0031087">
    <property type="term" value="P:deadenylation-independent decapping of nuclear-transcribed mRNA"/>
    <property type="evidence" value="ECO:0007669"/>
    <property type="project" value="TreeGrafter"/>
</dbReference>
<evidence type="ECO:0000256" key="2">
    <source>
        <dbReference type="ARBA" id="ARBA00008778"/>
    </source>
</evidence>
<feature type="compositionally biased region" description="Low complexity" evidence="5">
    <location>
        <begin position="214"/>
        <end position="226"/>
    </location>
</feature>
<dbReference type="EMBL" id="JABAHT010000819">
    <property type="protein sequence ID" value="KAF4651666.1"/>
    <property type="molecule type" value="Genomic_DNA"/>
</dbReference>
<dbReference type="EMBL" id="JABANN010000814">
    <property type="protein sequence ID" value="KAF4653389.1"/>
    <property type="molecule type" value="Genomic_DNA"/>
</dbReference>
<feature type="compositionally biased region" description="Low complexity" evidence="5">
    <location>
        <begin position="244"/>
        <end position="283"/>
    </location>
</feature>
<evidence type="ECO:0000313" key="9">
    <source>
        <dbReference type="Proteomes" id="UP000572268"/>
    </source>
</evidence>
<comment type="caution">
    <text evidence="7">The sequence shown here is derived from an EMBL/GenBank/DDBJ whole genome shotgun (WGS) entry which is preliminary data.</text>
</comment>
<dbReference type="AlphaFoldDB" id="A0A7J6L3D2"/>
<sequence>MAFEAEVSPIERKLALLALQKRDSSIKSILTHAPHAVLFHLNHFPASGDPTPTWEKLDIEGVLYLVSTITGHFRLILFDNEQAPSGAGLDYSGVSQRDMWMADLSHDVVAEQHGHTLHLRTANNEVFALWMARPEVADRVCSYVGSILSARPLPSPPSPSDLLKMILARRPTSGAKEAPAASSPSESVDAADSVQGSEGKQGPSSTSVPSVEGSNSSATLSSNSSNMAAGQHILSLLKGGKTDAPVASPGSSSSRASSNSGQPASSPAESVASGEEGLAGAALNTQGATTVDTFEMLQAELSKPNDDDDESVSGRPREEEEGDEGTTPNAVEGISVTKDTLRQALVDVVSSDEFMEMLTQRIRQI</sequence>
<dbReference type="GO" id="GO:0003729">
    <property type="term" value="F:mRNA binding"/>
    <property type="evidence" value="ECO:0007669"/>
    <property type="project" value="TreeGrafter"/>
</dbReference>
<dbReference type="GO" id="GO:0006397">
    <property type="term" value="P:mRNA processing"/>
    <property type="evidence" value="ECO:0007669"/>
    <property type="project" value="UniProtKB-KW"/>
</dbReference>
<comment type="similarity">
    <text evidence="2">Belongs to the DCP1 family.</text>
</comment>
<keyword evidence="4" id="KW-0507">mRNA processing</keyword>
<dbReference type="Gene3D" id="2.30.29.30">
    <property type="entry name" value="Pleckstrin-homology domain (PH domain)/Phosphotyrosine-binding domain (PTB)"/>
    <property type="match status" value="1"/>
</dbReference>
<reference evidence="8 9" key="1">
    <citation type="submission" date="2020-04" db="EMBL/GenBank/DDBJ databases">
        <title>Perkinsus olseni comparative genomics.</title>
        <authorList>
            <person name="Bogema D.R."/>
        </authorList>
    </citation>
    <scope>NUCLEOTIDE SEQUENCE [LARGE SCALE GENOMIC DNA]</scope>
    <source>
        <strain evidence="6">ATCC PRA-179</strain>
        <strain evidence="7">ATCC PRA-31</strain>
    </source>
</reference>
<dbReference type="OrthoDB" id="440673at2759"/>
<dbReference type="GO" id="GO:0000290">
    <property type="term" value="P:deadenylation-dependent decapping of nuclear-transcribed mRNA"/>
    <property type="evidence" value="ECO:0007669"/>
    <property type="project" value="InterPro"/>
</dbReference>
<dbReference type="InterPro" id="IPR011993">
    <property type="entry name" value="PH-like_dom_sf"/>
</dbReference>
<dbReference type="Proteomes" id="UP000570595">
    <property type="component" value="Unassembled WGS sequence"/>
</dbReference>
<dbReference type="Proteomes" id="UP000572268">
    <property type="component" value="Unassembled WGS sequence"/>
</dbReference>
<evidence type="ECO:0000313" key="8">
    <source>
        <dbReference type="Proteomes" id="UP000570595"/>
    </source>
</evidence>
<evidence type="ECO:0000256" key="1">
    <source>
        <dbReference type="ARBA" id="ARBA00004496"/>
    </source>
</evidence>
<name>A0A7J6L3D2_PEROL</name>
<feature type="region of interest" description="Disordered" evidence="5">
    <location>
        <begin position="240"/>
        <end position="335"/>
    </location>
</feature>
<feature type="region of interest" description="Disordered" evidence="5">
    <location>
        <begin position="171"/>
        <end position="226"/>
    </location>
</feature>
<accession>A0A7J6L3D2</accession>
<dbReference type="SUPFAM" id="SSF50729">
    <property type="entry name" value="PH domain-like"/>
    <property type="match status" value="1"/>
</dbReference>
<evidence type="ECO:0000313" key="7">
    <source>
        <dbReference type="EMBL" id="KAF4653389.1"/>
    </source>
</evidence>
<proteinExistence type="inferred from homology"/>
<feature type="compositionally biased region" description="Polar residues" evidence="5">
    <location>
        <begin position="195"/>
        <end position="213"/>
    </location>
</feature>
<dbReference type="PANTHER" id="PTHR16290:SF0">
    <property type="entry name" value="DECAPPING PROTEIN 1, ISOFORM A"/>
    <property type="match status" value="1"/>
</dbReference>